<dbReference type="Gene3D" id="1.10.1660.10">
    <property type="match status" value="1"/>
</dbReference>
<gene>
    <name evidence="2" type="ORF">N1032_14360</name>
</gene>
<dbReference type="Pfam" id="PF13411">
    <property type="entry name" value="MerR_1"/>
    <property type="match status" value="1"/>
</dbReference>
<proteinExistence type="predicted"/>
<reference evidence="2" key="1">
    <citation type="submission" date="2022-08" db="EMBL/GenBank/DDBJ databases">
        <authorList>
            <person name="Deng Y."/>
            <person name="Han X.-F."/>
            <person name="Zhang Y.-Q."/>
        </authorList>
    </citation>
    <scope>NUCLEOTIDE SEQUENCE</scope>
    <source>
        <strain evidence="2">CPCC 203386</strain>
    </source>
</reference>
<dbReference type="InterPro" id="IPR009061">
    <property type="entry name" value="DNA-bd_dom_put_sf"/>
</dbReference>
<name>A0ABT2H4R6_9MICO</name>
<feature type="domain" description="HTH merR-type" evidence="1">
    <location>
        <begin position="1"/>
        <end position="70"/>
    </location>
</feature>
<sequence length="209" mass="22217">MLISELTRLSGTPAPTIKYYVRERLLPAGERTGGNRTEYGDEHVHRLRLIRALLEVGKLSIGSAGAVLAALDRPDQPIAETFEVAQRALARDAVTDVAEPSPEGLARVDALIERAGWSEWCHGNVGAGIAAQAIDAFASAGHPLPDHYLDAYAAAAEQVARADVGEVAGIRDPADRTELMVVGTVLGDTLSVGLRRIAQAHITAERNLS</sequence>
<organism evidence="2 3">
    <name type="scientific">Herbiconiux daphne</name>
    <dbReference type="NCBI Taxonomy" id="2970914"/>
    <lineage>
        <taxon>Bacteria</taxon>
        <taxon>Bacillati</taxon>
        <taxon>Actinomycetota</taxon>
        <taxon>Actinomycetes</taxon>
        <taxon>Micrococcales</taxon>
        <taxon>Microbacteriaceae</taxon>
        <taxon>Herbiconiux</taxon>
    </lineage>
</organism>
<protein>
    <submittedName>
        <fullName evidence="2">MerR family transcriptional regulator</fullName>
    </submittedName>
</protein>
<keyword evidence="3" id="KW-1185">Reference proteome</keyword>
<dbReference type="SUPFAM" id="SSF46955">
    <property type="entry name" value="Putative DNA-binding domain"/>
    <property type="match status" value="1"/>
</dbReference>
<comment type="caution">
    <text evidence="2">The sequence shown here is derived from an EMBL/GenBank/DDBJ whole genome shotgun (WGS) entry which is preliminary data.</text>
</comment>
<evidence type="ECO:0000313" key="3">
    <source>
        <dbReference type="Proteomes" id="UP001165586"/>
    </source>
</evidence>
<evidence type="ECO:0000259" key="1">
    <source>
        <dbReference type="PROSITE" id="PS50937"/>
    </source>
</evidence>
<dbReference type="SMART" id="SM00422">
    <property type="entry name" value="HTH_MERR"/>
    <property type="match status" value="1"/>
</dbReference>
<accession>A0ABT2H4R6</accession>
<dbReference type="Proteomes" id="UP001165586">
    <property type="component" value="Unassembled WGS sequence"/>
</dbReference>
<evidence type="ECO:0000313" key="2">
    <source>
        <dbReference type="EMBL" id="MCS5734925.1"/>
    </source>
</evidence>
<dbReference type="RefSeq" id="WP_259539837.1">
    <property type="nucleotide sequence ID" value="NZ_JANLCJ010000005.1"/>
</dbReference>
<dbReference type="PROSITE" id="PS50937">
    <property type="entry name" value="HTH_MERR_2"/>
    <property type="match status" value="1"/>
</dbReference>
<dbReference type="EMBL" id="JANLCJ010000005">
    <property type="protein sequence ID" value="MCS5734925.1"/>
    <property type="molecule type" value="Genomic_DNA"/>
</dbReference>
<dbReference type="InterPro" id="IPR000551">
    <property type="entry name" value="MerR-type_HTH_dom"/>
</dbReference>